<sequence length="130" mass="14159">MTIITHYGGHSAQSDIPFNTAETPASIYASLPGTKNSKAETPSFPYWDTLLGGSLHESDTEATFQQLLPTTTTTQIMGWKSQKPLPGVVPDTREISTMLQRQPQTNIAVKEKVVMLASNDWPVNNGTPLS</sequence>
<proteinExistence type="predicted"/>
<reference evidence="1" key="1">
    <citation type="submission" date="2022-03" db="EMBL/GenBank/DDBJ databases">
        <authorList>
            <person name="Alioto T."/>
            <person name="Alioto T."/>
            <person name="Gomez Garrido J."/>
        </authorList>
    </citation>
    <scope>NUCLEOTIDE SEQUENCE</scope>
</reference>
<keyword evidence="2" id="KW-1185">Reference proteome</keyword>
<organism evidence="1 2">
    <name type="scientific">Pelobates cultripes</name>
    <name type="common">Western spadefoot toad</name>
    <dbReference type="NCBI Taxonomy" id="61616"/>
    <lineage>
        <taxon>Eukaryota</taxon>
        <taxon>Metazoa</taxon>
        <taxon>Chordata</taxon>
        <taxon>Craniata</taxon>
        <taxon>Vertebrata</taxon>
        <taxon>Euteleostomi</taxon>
        <taxon>Amphibia</taxon>
        <taxon>Batrachia</taxon>
        <taxon>Anura</taxon>
        <taxon>Pelobatoidea</taxon>
        <taxon>Pelobatidae</taxon>
        <taxon>Pelobates</taxon>
    </lineage>
</organism>
<dbReference type="EMBL" id="OW240913">
    <property type="protein sequence ID" value="CAH2252485.1"/>
    <property type="molecule type" value="Genomic_DNA"/>
</dbReference>
<evidence type="ECO:0000313" key="2">
    <source>
        <dbReference type="Proteomes" id="UP001295444"/>
    </source>
</evidence>
<gene>
    <name evidence="1" type="ORF">PECUL_23A022668</name>
</gene>
<dbReference type="AlphaFoldDB" id="A0AAD1RG86"/>
<name>A0AAD1RG86_PELCU</name>
<protein>
    <submittedName>
        <fullName evidence="1">Uncharacterized protein</fullName>
    </submittedName>
</protein>
<evidence type="ECO:0000313" key="1">
    <source>
        <dbReference type="EMBL" id="CAH2252485.1"/>
    </source>
</evidence>
<accession>A0AAD1RG86</accession>
<dbReference type="Proteomes" id="UP001295444">
    <property type="component" value="Chromosome 02"/>
</dbReference>